<reference evidence="12 13" key="1">
    <citation type="submission" date="2020-01" db="EMBL/GenBank/DDBJ databases">
        <title>Genetics and antimicrobial susceptibilities of Nocardia species isolated from the soil; a comparison with species isolated from humans.</title>
        <authorList>
            <person name="Carrasco G."/>
            <person name="Monzon S."/>
            <person name="Sansegundo M."/>
            <person name="Garcia E."/>
            <person name="Garrido N."/>
            <person name="Medina M.J."/>
            <person name="Villalon P."/>
            <person name="Ramirez-Arocha A.C."/>
            <person name="Jimenez P."/>
            <person name="Cuesta I."/>
            <person name="Valdezate S."/>
        </authorList>
    </citation>
    <scope>NUCLEOTIDE SEQUENCE [LARGE SCALE GENOMIC DNA]</scope>
    <source>
        <strain evidence="10 12">CNM20110639</strain>
        <strain evidence="11 13">CNM20110649</strain>
    </source>
</reference>
<dbReference type="NCBIfam" id="NF001211">
    <property type="entry name" value="PRK00179.1"/>
    <property type="match status" value="1"/>
</dbReference>
<dbReference type="AlphaFoldDB" id="A0A6P1D7D6"/>
<dbReference type="InterPro" id="IPR018189">
    <property type="entry name" value="Phosphoglucose_isomerase_CS"/>
</dbReference>
<dbReference type="UniPathway" id="UPA00109">
    <property type="reaction ID" value="UER00181"/>
</dbReference>
<comment type="function">
    <text evidence="8">Catalyzes the reversible isomerization of glucose-6-phosphate to fructose-6-phosphate.</text>
</comment>
<evidence type="ECO:0000313" key="11">
    <source>
        <dbReference type="EMBL" id="NEW57419.1"/>
    </source>
</evidence>
<dbReference type="PROSITE" id="PS51463">
    <property type="entry name" value="P_GLUCOSE_ISOMERASE_3"/>
    <property type="match status" value="1"/>
</dbReference>
<evidence type="ECO:0000256" key="8">
    <source>
        <dbReference type="HAMAP-Rule" id="MF_00473"/>
    </source>
</evidence>
<comment type="pathway">
    <text evidence="1 8 9">Carbohydrate degradation; glycolysis; D-glyceraldehyde 3-phosphate and glycerone phosphate from D-glucose: step 2/4.</text>
</comment>
<feature type="active site" description="Proton donor" evidence="8">
    <location>
        <position position="358"/>
    </location>
</feature>
<dbReference type="HAMAP" id="MF_00473">
    <property type="entry name" value="G6P_isomerase"/>
    <property type="match status" value="1"/>
</dbReference>
<dbReference type="GO" id="GO:0006094">
    <property type="term" value="P:gluconeogenesis"/>
    <property type="evidence" value="ECO:0007669"/>
    <property type="project" value="UniProtKB-UniRule"/>
</dbReference>
<evidence type="ECO:0000313" key="10">
    <source>
        <dbReference type="EMBL" id="NEW45421.1"/>
    </source>
</evidence>
<keyword evidence="3 8" id="KW-0312">Gluconeogenesis</keyword>
<sequence length="550" mass="59837">MSSDITASAAWRKLHDHHSAVSGRTLREFFAEDPARGRELTVTAGDLHIDYSKHRVNRETLQLLVELAREAGVEQRRDRMYRGEHINTSEDRAVGHIALRLPAGESLVLDDADAGTEVHRVLARMGAFADEVRSGRWRGATGERIATVVNIGIGGSDLGPVMVHQALRHYAIGETADTTIGARFVSNVDPADLVSKLAGLDPATTLFVVASKTFSTLETLTNATAARRWVVAALGEDAVAKHFVAVSTHAERVAEFGIDPANMFGFWDWVGGRYSVDSAIGLSVMITIGKQRFAEFLAGMHSIDRHFATTPLEQNAPVLLGLIGVWYANFFGAESRAVLPYSNDLARFPAYLQQLTMESNGKSVRADGTPVTTSTGEIFWGEPGTNGQHAFYQLLHQGTRLIPADFIGFARPTDDLPTRDGTGSMHDILMSNLFAQTKVLAFGKTAEEVAADGTDPKLVPHKVMPGNRPSTTILAPQLTPSVLGQLIALYEHQVFVEGTIWGIDSFDQWGVELGKQQALALAPLLTSSEDPAPQGDSSTDALIHWYRDHR</sequence>
<dbReference type="GO" id="GO:0005829">
    <property type="term" value="C:cytosol"/>
    <property type="evidence" value="ECO:0007669"/>
    <property type="project" value="TreeGrafter"/>
</dbReference>
<dbReference type="GO" id="GO:0048029">
    <property type="term" value="F:monosaccharide binding"/>
    <property type="evidence" value="ECO:0007669"/>
    <property type="project" value="TreeGrafter"/>
</dbReference>
<dbReference type="EMBL" id="JAAGUZ010000031">
    <property type="protein sequence ID" value="NEW45421.1"/>
    <property type="molecule type" value="Genomic_DNA"/>
</dbReference>
<name>A0A6P1D7D6_9NOCA</name>
<dbReference type="CDD" id="cd05015">
    <property type="entry name" value="SIS_PGI_1"/>
    <property type="match status" value="1"/>
</dbReference>
<keyword evidence="5 8" id="KW-0324">Glycolysis</keyword>
<dbReference type="GO" id="GO:0004347">
    <property type="term" value="F:glucose-6-phosphate isomerase activity"/>
    <property type="evidence" value="ECO:0007669"/>
    <property type="project" value="UniProtKB-UniRule"/>
</dbReference>
<feature type="active site" evidence="8">
    <location>
        <position position="389"/>
    </location>
</feature>
<comment type="catalytic activity">
    <reaction evidence="7 8 9">
        <text>alpha-D-glucose 6-phosphate = beta-D-fructose 6-phosphate</text>
        <dbReference type="Rhea" id="RHEA:11816"/>
        <dbReference type="ChEBI" id="CHEBI:57634"/>
        <dbReference type="ChEBI" id="CHEBI:58225"/>
        <dbReference type="EC" id="5.3.1.9"/>
    </reaction>
</comment>
<evidence type="ECO:0000313" key="13">
    <source>
        <dbReference type="Proteomes" id="UP000470876"/>
    </source>
</evidence>
<dbReference type="GO" id="GO:0006096">
    <property type="term" value="P:glycolytic process"/>
    <property type="evidence" value="ECO:0007669"/>
    <property type="project" value="UniProtKB-UniRule"/>
</dbReference>
<dbReference type="Gene3D" id="1.10.1390.10">
    <property type="match status" value="1"/>
</dbReference>
<dbReference type="Pfam" id="PF00342">
    <property type="entry name" value="PGI"/>
    <property type="match status" value="1"/>
</dbReference>
<dbReference type="PANTHER" id="PTHR11469:SF1">
    <property type="entry name" value="GLUCOSE-6-PHOSPHATE ISOMERASE"/>
    <property type="match status" value="1"/>
</dbReference>
<dbReference type="CDD" id="cd05016">
    <property type="entry name" value="SIS_PGI_2"/>
    <property type="match status" value="1"/>
</dbReference>
<accession>A0A6P1D7D6</accession>
<dbReference type="FunFam" id="3.40.50.10490:FF:000018">
    <property type="entry name" value="Glucose-6-phosphate isomerase"/>
    <property type="match status" value="1"/>
</dbReference>
<dbReference type="UniPathway" id="UPA00138"/>
<dbReference type="InterPro" id="IPR023096">
    <property type="entry name" value="G6P_Isomerase_C"/>
</dbReference>
<dbReference type="InterPro" id="IPR046348">
    <property type="entry name" value="SIS_dom_sf"/>
</dbReference>
<dbReference type="SUPFAM" id="SSF53697">
    <property type="entry name" value="SIS domain"/>
    <property type="match status" value="1"/>
</dbReference>
<evidence type="ECO:0000256" key="7">
    <source>
        <dbReference type="ARBA" id="ARBA00029321"/>
    </source>
</evidence>
<comment type="caution">
    <text evidence="10">The sequence shown here is derived from an EMBL/GenBank/DDBJ whole genome shotgun (WGS) entry which is preliminary data.</text>
</comment>
<dbReference type="PROSITE" id="PS00174">
    <property type="entry name" value="P_GLUCOSE_ISOMERASE_2"/>
    <property type="match status" value="1"/>
</dbReference>
<dbReference type="PANTHER" id="PTHR11469">
    <property type="entry name" value="GLUCOSE-6-PHOSPHATE ISOMERASE"/>
    <property type="match status" value="1"/>
</dbReference>
<evidence type="ECO:0000256" key="5">
    <source>
        <dbReference type="ARBA" id="ARBA00023152"/>
    </source>
</evidence>
<dbReference type="Proteomes" id="UP000470876">
    <property type="component" value="Unassembled WGS sequence"/>
</dbReference>
<evidence type="ECO:0000256" key="6">
    <source>
        <dbReference type="ARBA" id="ARBA00023235"/>
    </source>
</evidence>
<dbReference type="EMBL" id="JAAGUX010000030">
    <property type="protein sequence ID" value="NEW57419.1"/>
    <property type="molecule type" value="Genomic_DNA"/>
</dbReference>
<dbReference type="GO" id="GO:0097367">
    <property type="term" value="F:carbohydrate derivative binding"/>
    <property type="evidence" value="ECO:0007669"/>
    <property type="project" value="InterPro"/>
</dbReference>
<comment type="similarity">
    <text evidence="2 8 9">Belongs to the GPI family.</text>
</comment>
<dbReference type="InterPro" id="IPR035482">
    <property type="entry name" value="SIS_PGI_2"/>
</dbReference>
<evidence type="ECO:0000256" key="2">
    <source>
        <dbReference type="ARBA" id="ARBA00006604"/>
    </source>
</evidence>
<dbReference type="Gene3D" id="3.40.50.10490">
    <property type="entry name" value="Glucose-6-phosphate isomerase like protein, domain 1"/>
    <property type="match status" value="2"/>
</dbReference>
<evidence type="ECO:0000256" key="3">
    <source>
        <dbReference type="ARBA" id="ARBA00022432"/>
    </source>
</evidence>
<feature type="active site" evidence="8">
    <location>
        <position position="515"/>
    </location>
</feature>
<keyword evidence="4 8" id="KW-0963">Cytoplasm</keyword>
<evidence type="ECO:0000313" key="12">
    <source>
        <dbReference type="Proteomes" id="UP000468928"/>
    </source>
</evidence>
<proteinExistence type="inferred from homology"/>
<evidence type="ECO:0000256" key="1">
    <source>
        <dbReference type="ARBA" id="ARBA00004926"/>
    </source>
</evidence>
<dbReference type="EC" id="5.3.1.9" evidence="8"/>
<organism evidence="10 12">
    <name type="scientific">Nocardia cyriacigeorgica</name>
    <dbReference type="NCBI Taxonomy" id="135487"/>
    <lineage>
        <taxon>Bacteria</taxon>
        <taxon>Bacillati</taxon>
        <taxon>Actinomycetota</taxon>
        <taxon>Actinomycetes</taxon>
        <taxon>Mycobacteriales</taxon>
        <taxon>Nocardiaceae</taxon>
        <taxon>Nocardia</taxon>
    </lineage>
</organism>
<dbReference type="GO" id="GO:0051156">
    <property type="term" value="P:glucose 6-phosphate metabolic process"/>
    <property type="evidence" value="ECO:0007669"/>
    <property type="project" value="TreeGrafter"/>
</dbReference>
<dbReference type="Proteomes" id="UP000468928">
    <property type="component" value="Unassembled WGS sequence"/>
</dbReference>
<keyword evidence="13" id="KW-1185">Reference proteome</keyword>
<evidence type="ECO:0000256" key="9">
    <source>
        <dbReference type="RuleBase" id="RU000612"/>
    </source>
</evidence>
<evidence type="ECO:0000256" key="4">
    <source>
        <dbReference type="ARBA" id="ARBA00022490"/>
    </source>
</evidence>
<keyword evidence="6 8" id="KW-0413">Isomerase</keyword>
<dbReference type="PRINTS" id="PR00662">
    <property type="entry name" value="G6PISOMERASE"/>
</dbReference>
<dbReference type="InterPro" id="IPR035476">
    <property type="entry name" value="SIS_PGI_1"/>
</dbReference>
<gene>
    <name evidence="8 10" type="primary">pgi</name>
    <name evidence="10" type="ORF">GV789_13290</name>
    <name evidence="11" type="ORF">GV794_17410</name>
</gene>
<dbReference type="PROSITE" id="PS00765">
    <property type="entry name" value="P_GLUCOSE_ISOMERASE_1"/>
    <property type="match status" value="1"/>
</dbReference>
<dbReference type="RefSeq" id="WP_163826345.1">
    <property type="nucleotide sequence ID" value="NZ_JAAGUX010000030.1"/>
</dbReference>
<comment type="subcellular location">
    <subcellularLocation>
        <location evidence="8">Cytoplasm</location>
    </subcellularLocation>
</comment>
<protein>
    <recommendedName>
        <fullName evidence="8">Glucose-6-phosphate isomerase</fullName>
        <shortName evidence="8">GPI</shortName>
        <ecNumber evidence="8">5.3.1.9</ecNumber>
    </recommendedName>
    <alternativeName>
        <fullName evidence="8">Phosphoglucose isomerase</fullName>
        <shortName evidence="8">PGI</shortName>
    </alternativeName>
    <alternativeName>
        <fullName evidence="8">Phosphohexose isomerase</fullName>
        <shortName evidence="8">PHI</shortName>
    </alternativeName>
</protein>
<dbReference type="InterPro" id="IPR001672">
    <property type="entry name" value="G6P_Isomerase"/>
</dbReference>
<comment type="pathway">
    <text evidence="8">Carbohydrate biosynthesis; gluconeogenesis.</text>
</comment>